<dbReference type="GeneID" id="40088528"/>
<keyword evidence="1" id="KW-0812">Transmembrane</keyword>
<reference evidence="2 3" key="1">
    <citation type="submission" date="2017-06" db="EMBL/GenBank/DDBJ databases">
        <authorList>
            <person name="Kim H.J."/>
            <person name="Triplett B.A."/>
        </authorList>
    </citation>
    <scope>NUCLEOTIDE SEQUENCE [LARGE SCALE GENOMIC DNA]</scope>
</reference>
<evidence type="ECO:0000313" key="2">
    <source>
        <dbReference type="EMBL" id="AUZ95284.1"/>
    </source>
</evidence>
<feature type="transmembrane region" description="Helical" evidence="1">
    <location>
        <begin position="6"/>
        <end position="24"/>
    </location>
</feature>
<sequence>MINVELMIGMYLVVAVGVSLFLGTRTPLPASLKGCILIFIISVLWPVLIVAYILMMAYAFVSTLFKNPEGDTRD</sequence>
<proteinExistence type="predicted"/>
<name>A0A2L0V0G0_9CAUD</name>
<keyword evidence="1" id="KW-1133">Transmembrane helix</keyword>
<dbReference type="Proteomes" id="UP000223025">
    <property type="component" value="Segment"/>
</dbReference>
<evidence type="ECO:0008006" key="4">
    <source>
        <dbReference type="Google" id="ProtNLM"/>
    </source>
</evidence>
<accession>A0A2L0V0G0</accession>
<protein>
    <recommendedName>
        <fullName evidence="4">Transmembrane protein</fullName>
    </recommendedName>
</protein>
<evidence type="ECO:0000256" key="1">
    <source>
        <dbReference type="SAM" id="Phobius"/>
    </source>
</evidence>
<keyword evidence="1" id="KW-0472">Membrane</keyword>
<dbReference type="EMBL" id="MF403008">
    <property type="protein sequence ID" value="AUZ95284.1"/>
    <property type="molecule type" value="Genomic_DNA"/>
</dbReference>
<feature type="transmembrane region" description="Helical" evidence="1">
    <location>
        <begin position="36"/>
        <end position="61"/>
    </location>
</feature>
<organism evidence="2 3">
    <name type="scientific">Agrobacterium phage Atu_ph07</name>
    <dbReference type="NCBI Taxonomy" id="2024264"/>
    <lineage>
        <taxon>Viruses</taxon>
        <taxon>Duplodnaviria</taxon>
        <taxon>Heunggongvirae</taxon>
        <taxon>Uroviricota</taxon>
        <taxon>Caudoviricetes</taxon>
        <taxon>Polybotosvirus</taxon>
        <taxon>Polybotosvirus Atuph07</taxon>
    </lineage>
</organism>
<dbReference type="RefSeq" id="YP_009612190.1">
    <property type="nucleotide sequence ID" value="NC_042013.1"/>
</dbReference>
<dbReference type="KEGG" id="vg:40088528"/>
<evidence type="ECO:0000313" key="3">
    <source>
        <dbReference type="Proteomes" id="UP000223025"/>
    </source>
</evidence>
<keyword evidence="3" id="KW-1185">Reference proteome</keyword>